<dbReference type="EMBL" id="LAZR01036863">
    <property type="protein sequence ID" value="KKL23740.1"/>
    <property type="molecule type" value="Genomic_DNA"/>
</dbReference>
<protein>
    <recommendedName>
        <fullName evidence="2">Ig-like domain-containing protein</fullName>
    </recommendedName>
</protein>
<sequence length="94" mass="10384">MTCYRLIDPDDKLDFTISLADWLDDGVLISGTPTWTIYPTGPTIGDQANTTTTSTIFVSDATLGVVYLLQCEFVTDASTPQTTERTITLRCENR</sequence>
<organism evidence="1">
    <name type="scientific">marine sediment metagenome</name>
    <dbReference type="NCBI Taxonomy" id="412755"/>
    <lineage>
        <taxon>unclassified sequences</taxon>
        <taxon>metagenomes</taxon>
        <taxon>ecological metagenomes</taxon>
    </lineage>
</organism>
<reference evidence="1" key="1">
    <citation type="journal article" date="2015" name="Nature">
        <title>Complex archaea that bridge the gap between prokaryotes and eukaryotes.</title>
        <authorList>
            <person name="Spang A."/>
            <person name="Saw J.H."/>
            <person name="Jorgensen S.L."/>
            <person name="Zaremba-Niedzwiedzka K."/>
            <person name="Martijn J."/>
            <person name="Lind A.E."/>
            <person name="van Eijk R."/>
            <person name="Schleper C."/>
            <person name="Guy L."/>
            <person name="Ettema T.J."/>
        </authorList>
    </citation>
    <scope>NUCLEOTIDE SEQUENCE</scope>
</reference>
<dbReference type="AlphaFoldDB" id="A0A0F9BPG1"/>
<dbReference type="Pfam" id="PF23148">
    <property type="entry name" value="Gp77"/>
    <property type="match status" value="1"/>
</dbReference>
<comment type="caution">
    <text evidence="1">The sequence shown here is derived from an EMBL/GenBank/DDBJ whole genome shotgun (WGS) entry which is preliminary data.</text>
</comment>
<proteinExistence type="predicted"/>
<evidence type="ECO:0008006" key="2">
    <source>
        <dbReference type="Google" id="ProtNLM"/>
    </source>
</evidence>
<name>A0A0F9BPG1_9ZZZZ</name>
<accession>A0A0F9BPG1</accession>
<evidence type="ECO:0000313" key="1">
    <source>
        <dbReference type="EMBL" id="KKL23740.1"/>
    </source>
</evidence>
<gene>
    <name evidence="1" type="ORF">LCGC14_2422350</name>
</gene>
<dbReference type="InterPro" id="IPR056928">
    <property type="entry name" value="Gp77-like"/>
</dbReference>